<dbReference type="Gene3D" id="3.40.1610.10">
    <property type="entry name" value="CV3147-like domain"/>
    <property type="match status" value="1"/>
</dbReference>
<feature type="domain" description="S-Me-THD-like C-terminal" evidence="2">
    <location>
        <begin position="166"/>
        <end position="354"/>
    </location>
</feature>
<evidence type="ECO:0008006" key="7">
    <source>
        <dbReference type="Google" id="ProtNLM"/>
    </source>
</evidence>
<evidence type="ECO:0000313" key="3">
    <source>
        <dbReference type="EMBL" id="BAE75409.1"/>
    </source>
</evidence>
<dbReference type="OrthoDB" id="7441206at2"/>
<dbReference type="STRING" id="343509.SG2134"/>
<accession>Q2NR16</accession>
<dbReference type="Gene3D" id="2.40.390.10">
    <property type="entry name" value="CV3147-like"/>
    <property type="match status" value="1"/>
</dbReference>
<reference evidence="3 5" key="1">
    <citation type="journal article" date="2006" name="Genome Res.">
        <title>Massive genome erosion and functional adaptations provide insights into the symbiotic lifestyle of Sodalis glossinidius in the tsetse host.</title>
        <authorList>
            <person name="Toh H."/>
            <person name="Weiss B.L."/>
            <person name="Perkin S.A.H."/>
            <person name="Yamashita A."/>
            <person name="Oshima K."/>
            <person name="Hattori M."/>
            <person name="Aksoy S."/>
        </authorList>
    </citation>
    <scope>NUCLEOTIDE SEQUENCE [LARGE SCALE GENOMIC DNA]</scope>
    <source>
        <strain evidence="3">Morsitans</strain>
        <strain evidence="5">morsitans</strain>
    </source>
</reference>
<evidence type="ECO:0000259" key="1">
    <source>
        <dbReference type="Pfam" id="PF06032"/>
    </source>
</evidence>
<dbReference type="SUPFAM" id="SSF160991">
    <property type="entry name" value="CV3147-like"/>
    <property type="match status" value="1"/>
</dbReference>
<dbReference type="Proteomes" id="UP000001932">
    <property type="component" value="Chromosome"/>
</dbReference>
<dbReference type="HOGENOM" id="CLU_038930_0_1_6"/>
<dbReference type="InterPro" id="IPR027479">
    <property type="entry name" value="S-Me-THD_N_sf"/>
</dbReference>
<dbReference type="InterPro" id="IPR048350">
    <property type="entry name" value="S-Me-THD-like_C"/>
</dbReference>
<dbReference type="EMBL" id="AP008232">
    <property type="protein sequence ID" value="BAE75409.1"/>
    <property type="molecule type" value="Genomic_DNA"/>
</dbReference>
<evidence type="ECO:0000259" key="2">
    <source>
        <dbReference type="Pfam" id="PF20906"/>
    </source>
</evidence>
<proteinExistence type="predicted"/>
<name>Q2NR16_SODGM</name>
<dbReference type="RefSeq" id="WP_011411946.1">
    <property type="nucleotide sequence ID" value="NC_007712.1"/>
</dbReference>
<sequence length="366" mass="39765">MKWLDHEAIEHISYGAAILASGGGGDPYIGKIMAQRAIAQHGPIQLVTLDELQPEALLLATGMIGSPTIMMEKLPSGQESLLACRYIAEHMGCSLSAIYPIETGGINSLLPLASACILGLPVADVDAMGRAFPEFQMTTFYLDGINASPFAVVDENANAALFEAQDSLKAEKLARAVAVKMGGSAAFAGYPVTVDQARVSGITGTLRLMWRIGVEVQQARDARRNVIETLTTLLQGIVLFRGKANRVNQRSEGGFNYGTACFVGVDDDKGSRFDVLFQNEYLLARREDQALCMTPDLIILLDEETGLPILGERLCYGMRVVALGVPANEKWRTPRGIEVCGPRYFHYLDDYTPVETLAARCSEERV</sequence>
<dbReference type="AlphaFoldDB" id="Q2NR16"/>
<feature type="domain" description="S-Me-THD N-terminal" evidence="1">
    <location>
        <begin position="8"/>
        <end position="163"/>
    </location>
</feature>
<evidence type="ECO:0000313" key="4">
    <source>
        <dbReference type="EMBL" id="CRL46459.1"/>
    </source>
</evidence>
<dbReference type="Proteomes" id="UP000245838">
    <property type="component" value="Chromosome sggmmb4_Chromosome"/>
</dbReference>
<dbReference type="BioCyc" id="SGLO343509:SGP1_RS19700-MONOMER"/>
<gene>
    <name evidence="3" type="ordered locus">SG2134</name>
    <name evidence="4" type="ORF">SGGMMB4_05129</name>
</gene>
<reference evidence="4 6" key="2">
    <citation type="submission" date="2015-05" db="EMBL/GenBank/DDBJ databases">
        <authorList>
            <person name="Goodhead I."/>
        </authorList>
    </citation>
    <scope>NUCLEOTIDE SEQUENCE [LARGE SCALE GENOMIC DNA]</scope>
    <source>
        <strain evidence="4">B4</strain>
        <strain evidence="6">morsitans</strain>
    </source>
</reference>
<dbReference type="EMBL" id="LN854557">
    <property type="protein sequence ID" value="CRL46459.1"/>
    <property type="molecule type" value="Genomic_DNA"/>
</dbReference>
<dbReference type="Pfam" id="PF06032">
    <property type="entry name" value="S-Me-THD_N"/>
    <property type="match status" value="1"/>
</dbReference>
<keyword evidence="5" id="KW-1185">Reference proteome</keyword>
<dbReference type="Pfam" id="PF20906">
    <property type="entry name" value="S-Me-THD_C"/>
    <property type="match status" value="1"/>
</dbReference>
<evidence type="ECO:0000313" key="5">
    <source>
        <dbReference type="Proteomes" id="UP000001932"/>
    </source>
</evidence>
<dbReference type="KEGG" id="sgl:SG2134"/>
<dbReference type="InterPro" id="IPR024071">
    <property type="entry name" value="S-Me-THD_C_sf"/>
</dbReference>
<protein>
    <recommendedName>
        <fullName evidence="7">DUF917 domain-containing protein</fullName>
    </recommendedName>
</protein>
<organism evidence="3 5">
    <name type="scientific">Sodalis glossinidius (strain morsitans)</name>
    <dbReference type="NCBI Taxonomy" id="343509"/>
    <lineage>
        <taxon>Bacteria</taxon>
        <taxon>Pseudomonadati</taxon>
        <taxon>Pseudomonadota</taxon>
        <taxon>Gammaproteobacteria</taxon>
        <taxon>Enterobacterales</taxon>
        <taxon>Bruguierivoracaceae</taxon>
        <taxon>Sodalis</taxon>
    </lineage>
</organism>
<evidence type="ECO:0000313" key="6">
    <source>
        <dbReference type="Proteomes" id="UP000245838"/>
    </source>
</evidence>
<dbReference type="InterPro" id="IPR010318">
    <property type="entry name" value="S-Me-THD_N"/>
</dbReference>
<dbReference type="eggNOG" id="COG3535">
    <property type="taxonomic scope" value="Bacteria"/>
</dbReference>